<proteinExistence type="inferred from homology"/>
<accession>A0A6J7G589</accession>
<organism evidence="2">
    <name type="scientific">freshwater metagenome</name>
    <dbReference type="NCBI Taxonomy" id="449393"/>
    <lineage>
        <taxon>unclassified sequences</taxon>
        <taxon>metagenomes</taxon>
        <taxon>ecological metagenomes</taxon>
    </lineage>
</organism>
<dbReference type="Gene3D" id="3.30.1780.10">
    <property type="entry name" value="ornithine cyclodeaminase, domain 1"/>
    <property type="match status" value="1"/>
</dbReference>
<dbReference type="InterPro" id="IPR023401">
    <property type="entry name" value="ODC_N"/>
</dbReference>
<dbReference type="PANTHER" id="PTHR13812:SF19">
    <property type="entry name" value="KETIMINE REDUCTASE MU-CRYSTALLIN"/>
    <property type="match status" value="1"/>
</dbReference>
<dbReference type="GO" id="GO:0019752">
    <property type="term" value="P:carboxylic acid metabolic process"/>
    <property type="evidence" value="ECO:0007669"/>
    <property type="project" value="UniProtKB-ARBA"/>
</dbReference>
<dbReference type="Pfam" id="PF02423">
    <property type="entry name" value="OCD_Mu_crystall"/>
    <property type="match status" value="1"/>
</dbReference>
<dbReference type="GO" id="GO:0016491">
    <property type="term" value="F:oxidoreductase activity"/>
    <property type="evidence" value="ECO:0007669"/>
    <property type="project" value="UniProtKB-ARBA"/>
</dbReference>
<dbReference type="Gene3D" id="3.40.50.720">
    <property type="entry name" value="NAD(P)-binding Rossmann-like Domain"/>
    <property type="match status" value="1"/>
</dbReference>
<gene>
    <name evidence="2" type="ORF">UFOPK3376_03300</name>
</gene>
<comment type="similarity">
    <text evidence="1">Belongs to the ornithine cyclodeaminase/mu-crystallin family.</text>
</comment>
<dbReference type="InterPro" id="IPR036291">
    <property type="entry name" value="NAD(P)-bd_dom_sf"/>
</dbReference>
<dbReference type="PANTHER" id="PTHR13812">
    <property type="entry name" value="KETIMINE REDUCTASE MU-CRYSTALLIN"/>
    <property type="match status" value="1"/>
</dbReference>
<dbReference type="AlphaFoldDB" id="A0A6J7G589"/>
<name>A0A6J7G589_9ZZZZ</name>
<dbReference type="EMBL" id="CAFBLP010000167">
    <property type="protein sequence ID" value="CAB4898719.1"/>
    <property type="molecule type" value="Genomic_DNA"/>
</dbReference>
<evidence type="ECO:0000256" key="1">
    <source>
        <dbReference type="ARBA" id="ARBA00008903"/>
    </source>
</evidence>
<dbReference type="InterPro" id="IPR003462">
    <property type="entry name" value="ODC_Mu_crystall"/>
</dbReference>
<sequence length="314" mass="32540">MAQLRSFDAAEVAALAPMHEAVVALRNCFAHRPSHIARQAHAVAGGEFLLMPAVDANAAGVKLIMVQPKNAERGLPIIQGTYVLFDADAGHAIALLDGAALTTVRTPAISAVATDGLARADARTLGIIGSGPQAFGHIQAMLCVRPGLDEIVLASRTRANAQALVDDLIARSVLPPGVSIRVGSYAEAAGCDIVCTGTRATDPLIDASMVRPGTHINAVGAYRTDMRELTTDLVAASRVIVDDIDAAHHEAGDLALAVADGGWSWDRVVGDLAAVASGTVRRQSDTEITFFKSVGLAVQDLVIARHVCAAAGLL</sequence>
<dbReference type="FunFam" id="3.40.50.720:FF:000311">
    <property type="entry name" value="Ornithine cyclodeaminase"/>
    <property type="match status" value="1"/>
</dbReference>
<dbReference type="GO" id="GO:0005737">
    <property type="term" value="C:cytoplasm"/>
    <property type="evidence" value="ECO:0007669"/>
    <property type="project" value="TreeGrafter"/>
</dbReference>
<evidence type="ECO:0000313" key="2">
    <source>
        <dbReference type="EMBL" id="CAB4898719.1"/>
    </source>
</evidence>
<protein>
    <submittedName>
        <fullName evidence="2">Unannotated protein</fullName>
    </submittedName>
</protein>
<dbReference type="SUPFAM" id="SSF51735">
    <property type="entry name" value="NAD(P)-binding Rossmann-fold domains"/>
    <property type="match status" value="1"/>
</dbReference>
<reference evidence="2" key="1">
    <citation type="submission" date="2020-05" db="EMBL/GenBank/DDBJ databases">
        <authorList>
            <person name="Chiriac C."/>
            <person name="Salcher M."/>
            <person name="Ghai R."/>
            <person name="Kavagutti S V."/>
        </authorList>
    </citation>
    <scope>NUCLEOTIDE SEQUENCE</scope>
</reference>
<dbReference type="PIRSF" id="PIRSF001439">
    <property type="entry name" value="CryM"/>
    <property type="match status" value="1"/>
</dbReference>